<sequence length="381" mass="42823">MNIHICLVSAQLLPNYISARMDQPDKVYLISTDKMRHTLTPRLQAMLNAAGIDTTLPAQNIPDAGLSAIQGYAQALLTTIQQDYPTAQLTFNTTGGNKLMSIGMLEVFRTHAGLIYTDTDHGVIEHLNNGEREPIRFHLNVPEYLSAYGALYQSATSDNAQWRSRAYEHQNSTQQLADVAQDHRSANLITSLNALAIQALSKDGLAVERPTQRFHWQPTGYWNKCLKDWSMAGLFDWQGEQDIAFTDLGNTRYMAGMWLEEFAWLAAQQAGANDARCGVEIRWESSTNTLNELDVLVTHNNKMLVIECKTLRMQNNPNLKPSDILYKIDSIGDSIKGLFGRAVLLSALEPTAGMRERAKTQYIDILRPSELASYLNRWMKN</sequence>
<gene>
    <name evidence="3" type="ORF">BWK73_34320</name>
</gene>
<evidence type="ECO:0000259" key="1">
    <source>
        <dbReference type="Pfam" id="PF09002"/>
    </source>
</evidence>
<accession>A0A1Y1QH11</accession>
<dbReference type="InterPro" id="IPR011856">
    <property type="entry name" value="tRNA_endonuc-like_dom_sf"/>
</dbReference>
<name>A0A1Y1QH11_9GAMM</name>
<evidence type="ECO:0000313" key="3">
    <source>
        <dbReference type="EMBL" id="OQX05173.1"/>
    </source>
</evidence>
<dbReference type="InterPro" id="IPR056339">
    <property type="entry name" value="CARF_Card1"/>
</dbReference>
<evidence type="ECO:0008006" key="5">
    <source>
        <dbReference type="Google" id="ProtNLM"/>
    </source>
</evidence>
<dbReference type="InterPro" id="IPR011335">
    <property type="entry name" value="Restrct_endonuc-II-like"/>
</dbReference>
<dbReference type="AlphaFoldDB" id="A0A1Y1QH11"/>
<comment type="caution">
    <text evidence="3">The sequence shown here is derived from an EMBL/GenBank/DDBJ whole genome shotgun (WGS) entry which is preliminary data.</text>
</comment>
<dbReference type="Proteomes" id="UP000192491">
    <property type="component" value="Unassembled WGS sequence"/>
</dbReference>
<dbReference type="SUPFAM" id="SSF52980">
    <property type="entry name" value="Restriction endonuclease-like"/>
    <property type="match status" value="1"/>
</dbReference>
<dbReference type="GO" id="GO:0003676">
    <property type="term" value="F:nucleic acid binding"/>
    <property type="evidence" value="ECO:0007669"/>
    <property type="project" value="InterPro"/>
</dbReference>
<evidence type="ECO:0000313" key="4">
    <source>
        <dbReference type="Proteomes" id="UP000192491"/>
    </source>
</evidence>
<dbReference type="Gene3D" id="3.40.1350.10">
    <property type="match status" value="1"/>
</dbReference>
<dbReference type="InterPro" id="IPR015093">
    <property type="entry name" value="Card1_endonucl_dom"/>
</dbReference>
<organism evidence="3 4">
    <name type="scientific">Thiothrix lacustris</name>
    <dbReference type="NCBI Taxonomy" id="525917"/>
    <lineage>
        <taxon>Bacteria</taxon>
        <taxon>Pseudomonadati</taxon>
        <taxon>Pseudomonadota</taxon>
        <taxon>Gammaproteobacteria</taxon>
        <taxon>Thiotrichales</taxon>
        <taxon>Thiotrichaceae</taxon>
        <taxon>Thiothrix</taxon>
    </lineage>
</organism>
<protein>
    <recommendedName>
        <fullName evidence="5">CRISPR-associated protein</fullName>
    </recommendedName>
</protein>
<evidence type="ECO:0000259" key="2">
    <source>
        <dbReference type="Pfam" id="PF23400"/>
    </source>
</evidence>
<reference evidence="3 4" key="1">
    <citation type="submission" date="2017-01" db="EMBL/GenBank/DDBJ databases">
        <title>Novel large sulfur bacteria in the metagenomes of groundwater-fed chemosynthetic microbial mats in the Lake Huron basin.</title>
        <authorList>
            <person name="Sharrar A.M."/>
            <person name="Flood B.E."/>
            <person name="Bailey J.V."/>
            <person name="Jones D.S."/>
            <person name="Biddanda B."/>
            <person name="Ruberg S.A."/>
            <person name="Marcus D.N."/>
            <person name="Dick G.J."/>
        </authorList>
    </citation>
    <scope>NUCLEOTIDE SEQUENCE [LARGE SCALE GENOMIC DNA]</scope>
    <source>
        <strain evidence="3">A8</strain>
    </source>
</reference>
<dbReference type="Pfam" id="PF23400">
    <property type="entry name" value="CARF_Card1"/>
    <property type="match status" value="1"/>
</dbReference>
<proteinExistence type="predicted"/>
<dbReference type="Gene3D" id="1.10.10.680">
    <property type="entry name" value="Hypothetical protein VC1899 (Restriction endonuclease-like)"/>
    <property type="match status" value="1"/>
</dbReference>
<feature type="domain" description="Card1 endonuclease" evidence="1">
    <location>
        <begin position="250"/>
        <end position="373"/>
    </location>
</feature>
<dbReference type="EMBL" id="MTEJ01000302">
    <property type="protein sequence ID" value="OQX05173.1"/>
    <property type="molecule type" value="Genomic_DNA"/>
</dbReference>
<dbReference type="Gene3D" id="3.40.50.10770">
    <property type="entry name" value="Hypothetical protein VC1899 like domain (Restriction endonuclease-like)"/>
    <property type="match status" value="1"/>
</dbReference>
<dbReference type="Pfam" id="PF09002">
    <property type="entry name" value="Card1_endonuc"/>
    <property type="match status" value="1"/>
</dbReference>
<feature type="domain" description="Card1 CARF" evidence="2">
    <location>
        <begin position="3"/>
        <end position="144"/>
    </location>
</feature>